<accession>A0A4P9X720</accession>
<organism evidence="6 7">
    <name type="scientific">Caulochytrium protostelioides</name>
    <dbReference type="NCBI Taxonomy" id="1555241"/>
    <lineage>
        <taxon>Eukaryota</taxon>
        <taxon>Fungi</taxon>
        <taxon>Fungi incertae sedis</taxon>
        <taxon>Chytridiomycota</taxon>
        <taxon>Chytridiomycota incertae sedis</taxon>
        <taxon>Chytridiomycetes</taxon>
        <taxon>Caulochytriales</taxon>
        <taxon>Caulochytriaceae</taxon>
        <taxon>Caulochytrium</taxon>
    </lineage>
</organism>
<dbReference type="STRING" id="1555241.A0A4P9X720"/>
<feature type="region of interest" description="Disordered" evidence="5">
    <location>
        <begin position="242"/>
        <end position="265"/>
    </location>
</feature>
<dbReference type="EC" id="2.7.-.-" evidence="4"/>
<evidence type="ECO:0000256" key="4">
    <source>
        <dbReference type="RuleBase" id="RU363090"/>
    </source>
</evidence>
<feature type="region of interest" description="Disordered" evidence="5">
    <location>
        <begin position="50"/>
        <end position="76"/>
    </location>
</feature>
<dbReference type="GO" id="GO:0000824">
    <property type="term" value="F:inositol-1,4,5,6-tetrakisphosphate 3-kinase activity"/>
    <property type="evidence" value="ECO:0007669"/>
    <property type="project" value="TreeGrafter"/>
</dbReference>
<gene>
    <name evidence="6" type="ORF">CXG81DRAFT_19156</name>
</gene>
<reference evidence="7" key="1">
    <citation type="journal article" date="2018" name="Nat. Microbiol.">
        <title>Leveraging single-cell genomics to expand the fungal tree of life.</title>
        <authorList>
            <person name="Ahrendt S.R."/>
            <person name="Quandt C.A."/>
            <person name="Ciobanu D."/>
            <person name="Clum A."/>
            <person name="Salamov A."/>
            <person name="Andreopoulos B."/>
            <person name="Cheng J.F."/>
            <person name="Woyke T."/>
            <person name="Pelin A."/>
            <person name="Henrissat B."/>
            <person name="Reynolds N.K."/>
            <person name="Benny G.L."/>
            <person name="Smith M.E."/>
            <person name="James T.Y."/>
            <person name="Grigoriev I.V."/>
        </authorList>
    </citation>
    <scope>NUCLEOTIDE SEQUENCE [LARGE SCALE GENOMIC DNA]</scope>
    <source>
        <strain evidence="7">ATCC 52028</strain>
    </source>
</reference>
<protein>
    <recommendedName>
        <fullName evidence="4">Kinase</fullName>
        <ecNumber evidence="4">2.7.-.-</ecNumber>
    </recommendedName>
</protein>
<dbReference type="GO" id="GO:0008440">
    <property type="term" value="F:inositol-1,4,5-trisphosphate 3-kinase activity"/>
    <property type="evidence" value="ECO:0007669"/>
    <property type="project" value="TreeGrafter"/>
</dbReference>
<dbReference type="InterPro" id="IPR038286">
    <property type="entry name" value="IPK_sf"/>
</dbReference>
<evidence type="ECO:0000313" key="7">
    <source>
        <dbReference type="Proteomes" id="UP000274922"/>
    </source>
</evidence>
<dbReference type="OrthoDB" id="2573163at2759"/>
<dbReference type="GO" id="GO:0005634">
    <property type="term" value="C:nucleus"/>
    <property type="evidence" value="ECO:0007669"/>
    <property type="project" value="TreeGrafter"/>
</dbReference>
<dbReference type="GO" id="GO:0032958">
    <property type="term" value="P:inositol phosphate biosynthetic process"/>
    <property type="evidence" value="ECO:0007669"/>
    <property type="project" value="InterPro"/>
</dbReference>
<evidence type="ECO:0000313" key="6">
    <source>
        <dbReference type="EMBL" id="RKP01014.1"/>
    </source>
</evidence>
<dbReference type="PANTHER" id="PTHR12400">
    <property type="entry name" value="INOSITOL POLYPHOSPHATE KINASE"/>
    <property type="match status" value="1"/>
</dbReference>
<feature type="compositionally biased region" description="Low complexity" evidence="5">
    <location>
        <begin position="242"/>
        <end position="263"/>
    </location>
</feature>
<dbReference type="GO" id="GO:0046854">
    <property type="term" value="P:phosphatidylinositol phosphate biosynthetic process"/>
    <property type="evidence" value="ECO:0007669"/>
    <property type="project" value="TreeGrafter"/>
</dbReference>
<dbReference type="PANTHER" id="PTHR12400:SF21">
    <property type="entry name" value="KINASE"/>
    <property type="match status" value="1"/>
</dbReference>
<sequence>MYGTLGRRPHVLYVRLADAATWCGPRLARHAAARDRSVIRVFLQQQPAQAPVQQQLSGRDAGSGVAGSDSSCGGASGGAPAVIRKNRVQKFLLLEDLTGVLKYPCILDLQMGTRHTSQRLRVRICGAQIYKVTTATYTYLDKYAGHQIDAANFRQSLLSFFDNGECYLFHLLPQIIKTLKQLYQIIEGMINYRFYSSSLLIIYDGWRVARSYRMSRMLVPVHPIVPAHPASYCSLFAARPTTTTTTSPATETAAATTTTTTTTEVDGALGRLTSDLSVTPSPSRPSTLSQHSMTFATYCAAATMVASEHAADAVAITTPAAAGTTGDAHAHAPQQVENR</sequence>
<evidence type="ECO:0000256" key="5">
    <source>
        <dbReference type="SAM" id="MobiDB-lite"/>
    </source>
</evidence>
<keyword evidence="2 4" id="KW-0808">Transferase</keyword>
<comment type="similarity">
    <text evidence="1 4">Belongs to the inositol phosphokinase (IPK) family.</text>
</comment>
<dbReference type="Gene3D" id="3.30.470.160">
    <property type="entry name" value="Inositol polyphosphate kinase"/>
    <property type="match status" value="1"/>
</dbReference>
<dbReference type="AlphaFoldDB" id="A0A4P9X720"/>
<dbReference type="SUPFAM" id="SSF56104">
    <property type="entry name" value="SAICAR synthase-like"/>
    <property type="match status" value="1"/>
</dbReference>
<dbReference type="GO" id="GO:0005737">
    <property type="term" value="C:cytoplasm"/>
    <property type="evidence" value="ECO:0007669"/>
    <property type="project" value="TreeGrafter"/>
</dbReference>
<name>A0A4P9X720_9FUNG</name>
<dbReference type="EMBL" id="ML014189">
    <property type="protein sequence ID" value="RKP01014.1"/>
    <property type="molecule type" value="Genomic_DNA"/>
</dbReference>
<dbReference type="InterPro" id="IPR005522">
    <property type="entry name" value="IPK"/>
</dbReference>
<evidence type="ECO:0000256" key="2">
    <source>
        <dbReference type="ARBA" id="ARBA00022679"/>
    </source>
</evidence>
<evidence type="ECO:0000256" key="3">
    <source>
        <dbReference type="ARBA" id="ARBA00022777"/>
    </source>
</evidence>
<dbReference type="Pfam" id="PF03770">
    <property type="entry name" value="IPK"/>
    <property type="match status" value="1"/>
</dbReference>
<evidence type="ECO:0000256" key="1">
    <source>
        <dbReference type="ARBA" id="ARBA00007374"/>
    </source>
</evidence>
<dbReference type="Proteomes" id="UP000274922">
    <property type="component" value="Unassembled WGS sequence"/>
</dbReference>
<proteinExistence type="inferred from homology"/>
<keyword evidence="3 4" id="KW-0418">Kinase</keyword>
<keyword evidence="7" id="KW-1185">Reference proteome</keyword>